<dbReference type="Gene3D" id="3.30.70.2130">
    <property type="entry name" value="Metalloenzyme domain"/>
    <property type="match status" value="1"/>
</dbReference>
<dbReference type="RefSeq" id="WP_289271060.1">
    <property type="nucleotide sequence ID" value="NZ_OX365700.1"/>
</dbReference>
<accession>A0AA86T8Q2</accession>
<evidence type="ECO:0000256" key="1">
    <source>
        <dbReference type="ARBA" id="ARBA00000370"/>
    </source>
</evidence>
<dbReference type="InterPro" id="IPR042253">
    <property type="entry name" value="Pglycerate_mutase_ApgM_sf"/>
</dbReference>
<dbReference type="SUPFAM" id="SSF53649">
    <property type="entry name" value="Alkaline phosphatase-like"/>
    <property type="match status" value="1"/>
</dbReference>
<dbReference type="Pfam" id="PF10143">
    <property type="entry name" value="PhosphMutase"/>
    <property type="match status" value="1"/>
</dbReference>
<reference evidence="8" key="1">
    <citation type="submission" date="2022-10" db="EMBL/GenBank/DDBJ databases">
        <authorList>
            <person name="Koch H."/>
        </authorList>
    </citation>
    <scope>NUCLEOTIDE SEQUENCE</scope>
    <source>
        <strain evidence="8">DNF</strain>
    </source>
</reference>
<dbReference type="EMBL" id="OX365700">
    <property type="protein sequence ID" value="CAI4033662.1"/>
    <property type="molecule type" value="Genomic_DNA"/>
</dbReference>
<protein>
    <submittedName>
        <fullName evidence="8">2,3-bisphosphoglycerate-independent phosphoglycerate mutase</fullName>
    </submittedName>
</protein>
<comment type="function">
    <text evidence="2">Catalyzes the interconversion of 2-phosphoglycerate and 3-phosphoglycerate.</text>
</comment>
<evidence type="ECO:0000256" key="6">
    <source>
        <dbReference type="SAM" id="MobiDB-lite"/>
    </source>
</evidence>
<comment type="catalytic activity">
    <reaction evidence="1">
        <text>(2R)-2-phosphoglycerate = (2R)-3-phosphoglycerate</text>
        <dbReference type="Rhea" id="RHEA:15901"/>
        <dbReference type="ChEBI" id="CHEBI:58272"/>
        <dbReference type="ChEBI" id="CHEBI:58289"/>
        <dbReference type="EC" id="5.4.2.12"/>
    </reaction>
</comment>
<dbReference type="Proteomes" id="UP001179121">
    <property type="component" value="Chromosome"/>
</dbReference>
<dbReference type="KEGG" id="nti:DNFV4_04104"/>
<feature type="region of interest" description="Disordered" evidence="6">
    <location>
        <begin position="382"/>
        <end position="404"/>
    </location>
</feature>
<evidence type="ECO:0000256" key="4">
    <source>
        <dbReference type="ARBA" id="ARBA00005524"/>
    </source>
</evidence>
<comment type="similarity">
    <text evidence="4">Belongs to the BPG-independent phosphoglycerate mutase family. A-PGAM subfamily.</text>
</comment>
<dbReference type="AlphaFoldDB" id="A0AA86T8Q2"/>
<name>A0AA86T8Q2_9BACT</name>
<gene>
    <name evidence="8" type="ORF">DNFV4_04104</name>
</gene>
<evidence type="ECO:0000256" key="2">
    <source>
        <dbReference type="ARBA" id="ARBA00002315"/>
    </source>
</evidence>
<dbReference type="InterPro" id="IPR006124">
    <property type="entry name" value="Metalloenzyme"/>
</dbReference>
<proteinExistence type="inferred from homology"/>
<dbReference type="Gene3D" id="3.40.720.10">
    <property type="entry name" value="Alkaline Phosphatase, subunit A"/>
    <property type="match status" value="1"/>
</dbReference>
<dbReference type="Pfam" id="PF01676">
    <property type="entry name" value="Metalloenzyme"/>
    <property type="match status" value="1"/>
</dbReference>
<evidence type="ECO:0000256" key="3">
    <source>
        <dbReference type="ARBA" id="ARBA00004921"/>
    </source>
</evidence>
<dbReference type="GO" id="GO:0006096">
    <property type="term" value="P:glycolytic process"/>
    <property type="evidence" value="ECO:0007669"/>
    <property type="project" value="UniProtKB-KW"/>
</dbReference>
<comment type="pathway">
    <text evidence="3">Carbohydrate degradation.</text>
</comment>
<dbReference type="GO" id="GO:0004619">
    <property type="term" value="F:phosphoglycerate mutase activity"/>
    <property type="evidence" value="ECO:0007669"/>
    <property type="project" value="UniProtKB-EC"/>
</dbReference>
<evidence type="ECO:0000259" key="7">
    <source>
        <dbReference type="Pfam" id="PF01676"/>
    </source>
</evidence>
<dbReference type="GO" id="GO:0046872">
    <property type="term" value="F:metal ion binding"/>
    <property type="evidence" value="ECO:0007669"/>
    <property type="project" value="InterPro"/>
</dbReference>
<keyword evidence="9" id="KW-1185">Reference proteome</keyword>
<sequence>MKYLILHAEGFADGPQPGLAGKSVLEVAKTPNLDRIARCGEFGWAAIPSEGMAPTGELTGLTILGYDPHKYSTGPAPLEAAGLGITVGEQDVVYRCNLVTMRADQPQASRAASADPKKLSPQAVLEDARAGGIETDEARELIDALNEQVGSETIQFYPGDRHEHFMVWVNGKARAVCHNPKAVEGHQIGEYLPTGDGADILRKLMDASMIILRDHPVNLDRRDAGLKTANCLWLWGQGRAPLWPPVTERFGITGSMVALSTLHRGLGICAGFEAVDVDGAQEGPAGLPLLRQRALAELSRKDLVYLHVSLADLASPDSDEQGKAKAVSAFDQDLVGPLLEELTQNGPSRLLVVCDQSEQLTEQKPPSYQALAALLDTSQQGEGSAGVGFDETHATQPGAPPRDGLRLLARLLKR</sequence>
<evidence type="ECO:0000313" key="8">
    <source>
        <dbReference type="EMBL" id="CAI4033662.1"/>
    </source>
</evidence>
<evidence type="ECO:0000313" key="9">
    <source>
        <dbReference type="Proteomes" id="UP001179121"/>
    </source>
</evidence>
<keyword evidence="5" id="KW-0324">Glycolysis</keyword>
<feature type="domain" description="Metalloenzyme" evidence="7">
    <location>
        <begin position="2"/>
        <end position="352"/>
    </location>
</feature>
<dbReference type="InterPro" id="IPR004456">
    <property type="entry name" value="Pglycerate_mutase_ApgM"/>
</dbReference>
<dbReference type="InterPro" id="IPR017850">
    <property type="entry name" value="Alkaline_phosphatase_core_sf"/>
</dbReference>
<organism evidence="8 9">
    <name type="scientific">Nitrospira tepida</name>
    <dbReference type="NCBI Taxonomy" id="2973512"/>
    <lineage>
        <taxon>Bacteria</taxon>
        <taxon>Pseudomonadati</taxon>
        <taxon>Nitrospirota</taxon>
        <taxon>Nitrospiria</taxon>
        <taxon>Nitrospirales</taxon>
        <taxon>Nitrospiraceae</taxon>
        <taxon>Nitrospira</taxon>
    </lineage>
</organism>
<dbReference type="PANTHER" id="PTHR31209">
    <property type="entry name" value="COFACTOR-INDEPENDENT PHOSPHOGLYCERATE MUTASE"/>
    <property type="match status" value="1"/>
</dbReference>
<evidence type="ECO:0000256" key="5">
    <source>
        <dbReference type="ARBA" id="ARBA00023152"/>
    </source>
</evidence>
<dbReference type="PANTHER" id="PTHR31209:SF4">
    <property type="entry name" value="2,3-BISPHOSPHOGLYCERATE-INDEPENDENT PHOSPHOGLYCERATE MUTASE"/>
    <property type="match status" value="1"/>
</dbReference>